<dbReference type="Gene3D" id="1.20.5.340">
    <property type="match status" value="1"/>
</dbReference>
<protein>
    <recommendedName>
        <fullName evidence="5">Cell division topological specificity factor MinE</fullName>
    </recommendedName>
</protein>
<evidence type="ECO:0008006" key="5">
    <source>
        <dbReference type="Google" id="ProtNLM"/>
    </source>
</evidence>
<keyword evidence="2" id="KW-1133">Transmembrane helix</keyword>
<keyword evidence="2" id="KW-0812">Transmembrane</keyword>
<dbReference type="KEGG" id="cgrn:4412665_00216"/>
<name>A0A239W5D2_9ACTN</name>
<accession>A0A239W5D2</accession>
<evidence type="ECO:0000313" key="4">
    <source>
        <dbReference type="Proteomes" id="UP000215332"/>
    </source>
</evidence>
<organism evidence="3 4">
    <name type="scientific">Cutibacterium granulosum</name>
    <dbReference type="NCBI Taxonomy" id="33011"/>
    <lineage>
        <taxon>Bacteria</taxon>
        <taxon>Bacillati</taxon>
        <taxon>Actinomycetota</taxon>
        <taxon>Actinomycetes</taxon>
        <taxon>Propionibacteriales</taxon>
        <taxon>Propionibacteriaceae</taxon>
        <taxon>Cutibacterium</taxon>
    </lineage>
</organism>
<proteinExistence type="predicted"/>
<reference evidence="3 4" key="1">
    <citation type="submission" date="2017-06" db="EMBL/GenBank/DDBJ databases">
        <authorList>
            <consortium name="Pathogen Informatics"/>
        </authorList>
    </citation>
    <scope>NUCLEOTIDE SEQUENCE [LARGE SCALE GENOMIC DNA]</scope>
    <source>
        <strain evidence="3 4">NCTC11865</strain>
    </source>
</reference>
<evidence type="ECO:0000256" key="1">
    <source>
        <dbReference type="SAM" id="Coils"/>
    </source>
</evidence>
<evidence type="ECO:0000313" key="3">
    <source>
        <dbReference type="EMBL" id="SNV28974.1"/>
    </source>
</evidence>
<keyword evidence="1" id="KW-0175">Coiled coil</keyword>
<dbReference type="Proteomes" id="UP000215332">
    <property type="component" value="Chromosome 1"/>
</dbReference>
<dbReference type="EMBL" id="LT906441">
    <property type="protein sequence ID" value="SNV28974.1"/>
    <property type="molecule type" value="Genomic_DNA"/>
</dbReference>
<sequence>MEFALFIREKPCTMVHVSGVQKKVESKRGKSATPERRNVLILLIVATVVAVACAVFPSVWMARVGTLIALAAAWVSTDLALREVNSLREAHFVELRDMRHQSAEMERRHHAESMEMIDTFAQRVGALSETLATTRSKLDRAENEMMTLRGDKAALQYKVAEGNKRVRELQERIVALETQLDTEMAKAFEGSHARTVTDAGVPTAGDIWTASNDSTIVDLSRVAFPNLDEDDVAERRQA</sequence>
<dbReference type="AlphaFoldDB" id="A0A239W5D2"/>
<feature type="transmembrane region" description="Helical" evidence="2">
    <location>
        <begin position="38"/>
        <end position="58"/>
    </location>
</feature>
<keyword evidence="2" id="KW-0472">Membrane</keyword>
<evidence type="ECO:0000256" key="2">
    <source>
        <dbReference type="SAM" id="Phobius"/>
    </source>
</evidence>
<gene>
    <name evidence="3" type="ORF">SAMEA4412665_00216</name>
</gene>
<feature type="coiled-coil region" evidence="1">
    <location>
        <begin position="124"/>
        <end position="186"/>
    </location>
</feature>